<keyword evidence="2" id="KW-0812">Transmembrane</keyword>
<dbReference type="Proteomes" id="UP000245507">
    <property type="component" value="Unassembled WGS sequence"/>
</dbReference>
<evidence type="ECO:0000313" key="3">
    <source>
        <dbReference type="EMBL" id="PWN04752.1"/>
    </source>
</evidence>
<gene>
    <name evidence="3" type="ORF">DJ010_03820</name>
</gene>
<reference evidence="3 4" key="1">
    <citation type="submission" date="2018-05" db="EMBL/GenBank/DDBJ databases">
        <title>Nocardioides silvaticus genome.</title>
        <authorList>
            <person name="Li C."/>
            <person name="Wang G."/>
        </authorList>
    </citation>
    <scope>NUCLEOTIDE SEQUENCE [LARGE SCALE GENOMIC DNA]</scope>
    <source>
        <strain evidence="3 4">CCTCC AB 2018079</strain>
    </source>
</reference>
<evidence type="ECO:0000256" key="2">
    <source>
        <dbReference type="SAM" id="Phobius"/>
    </source>
</evidence>
<name>A0A316TR90_9ACTN</name>
<evidence type="ECO:0000313" key="4">
    <source>
        <dbReference type="Proteomes" id="UP000245507"/>
    </source>
</evidence>
<organism evidence="3 4">
    <name type="scientific">Nocardioides silvaticus</name>
    <dbReference type="NCBI Taxonomy" id="2201891"/>
    <lineage>
        <taxon>Bacteria</taxon>
        <taxon>Bacillati</taxon>
        <taxon>Actinomycetota</taxon>
        <taxon>Actinomycetes</taxon>
        <taxon>Propionibacteriales</taxon>
        <taxon>Nocardioidaceae</taxon>
        <taxon>Nocardioides</taxon>
    </lineage>
</organism>
<dbReference type="InterPro" id="IPR025339">
    <property type="entry name" value="DUF4245"/>
</dbReference>
<evidence type="ECO:0008006" key="5">
    <source>
        <dbReference type="Google" id="ProtNLM"/>
    </source>
</evidence>
<protein>
    <recommendedName>
        <fullName evidence="5">DUF4245 domain-containing protein</fullName>
    </recommendedName>
</protein>
<feature type="transmembrane region" description="Helical" evidence="2">
    <location>
        <begin position="60"/>
        <end position="82"/>
    </location>
</feature>
<keyword evidence="2" id="KW-0472">Membrane</keyword>
<accession>A0A316TR90</accession>
<keyword evidence="2" id="KW-1133">Transmembrane helix</keyword>
<proteinExistence type="predicted"/>
<keyword evidence="4" id="KW-1185">Reference proteome</keyword>
<evidence type="ECO:0000256" key="1">
    <source>
        <dbReference type="SAM" id="MobiDB-lite"/>
    </source>
</evidence>
<comment type="caution">
    <text evidence="3">The sequence shown here is derived from an EMBL/GenBank/DDBJ whole genome shotgun (WGS) entry which is preliminary data.</text>
</comment>
<dbReference type="Pfam" id="PF14030">
    <property type="entry name" value="DUF4245"/>
    <property type="match status" value="1"/>
</dbReference>
<feature type="region of interest" description="Disordered" evidence="1">
    <location>
        <begin position="21"/>
        <end position="51"/>
    </location>
</feature>
<dbReference type="AlphaFoldDB" id="A0A316TR90"/>
<dbReference type="EMBL" id="QGDD01000001">
    <property type="protein sequence ID" value="PWN04752.1"/>
    <property type="molecule type" value="Genomic_DNA"/>
</dbReference>
<sequence>MRRVFRICGSIARDRFRRCGSCGRTSRADGQPRSGGWEDGAAMSASTEGRPGKYERSAGGLVMALVVTVVAVGGLIWLLGLFRPDTDNRPEELADYLAIVEEAQDAKLDPIYPESLPQGWITTKFEVEPGTDPALETGLFTDEEKFVGIQQEAAEPSDLVRRLVDEDATATDIFTAEGSVAEAWQGYEDDGGDSAYVAEVGDQSVLVYGSASAEELQGLIERLTTAPVAGPVVK</sequence>